<protein>
    <recommendedName>
        <fullName evidence="12">CRM domain-containing protein</fullName>
    </recommendedName>
</protein>
<dbReference type="EMBL" id="JAYMYR010000005">
    <property type="protein sequence ID" value="KAK7365123.1"/>
    <property type="molecule type" value="Genomic_DNA"/>
</dbReference>
<feature type="compositionally biased region" description="Basic and acidic residues" evidence="11">
    <location>
        <begin position="227"/>
        <end position="247"/>
    </location>
</feature>
<name>A0AAN9N8A0_PHACN</name>
<comment type="caution">
    <text evidence="13">The sequence shown here is derived from an EMBL/GenBank/DDBJ whole genome shotgun (WGS) entry which is preliminary data.</text>
</comment>
<dbReference type="PANTHER" id="PTHR31846:SF20">
    <property type="entry name" value="CRM-DOMAIN CONTAINING FACTOR CFM2, CHLOROPLASTIC"/>
    <property type="match status" value="1"/>
</dbReference>
<feature type="region of interest" description="Disordered" evidence="11">
    <location>
        <begin position="815"/>
        <end position="834"/>
    </location>
</feature>
<keyword evidence="8" id="KW-0508">mRNA splicing</keyword>
<feature type="domain" description="CRM" evidence="12">
    <location>
        <begin position="119"/>
        <end position="215"/>
    </location>
</feature>
<sequence>MLLPATHFHFHSFPSSSFSSSSLLHIFPLQFPKPKLKFLIRCSDTEAETLPDSAIQRIAEKLRSLGIDDRSSAPAPAPASGAGEIFVPLPQHLPKRHVGHTIDQSWAKREERVPTLAELSLSNAEIKRLTTVGLRMRQKLRVGKAGITEGIVNGIHERWRNSEVVRIACDDLSRFNMKRTHDLLERKTGGLVVWRSGSKIILYRGPDYKYPYFLSDKVLRDDHSGDALQHMDEDNKSQDKRESHLSEKNSVTYTGQSLNAKMAKPALIQGIGTPKKVRFQLPGEAELAKDADNMLTGIGPRFFDWWGYDPLPVDADLLPAVIPGYRKPFRLLPYGVKPKLTDDEMTTMRRLGKHLPCHFALGRNRKLQGLAVAIIKLWERCEIVKIAIKRGVENTDGEVMAEEIKYLTGGTLLARDKEFIVFYRGKDFLPAAVSSAIDQRRSIGMNKLKTGNSWSVTDAPDLNDGTIECDSEVKGMNFQKDSKPGIFTEAEKAIKSTSIKLSMALEEKTKAEKLLAEMENAEKPQEEEINREGITEEEKYMLRRIGLKMGPFLLLGRRGVFDGTVQNMHLHWKYRELVKIICNKQTLSLEDVQQIARTLEAESGGILISVERMGKGHAIIVYRGKNYSRPASLRPRTLLNKREALKRSKEAQRYESLKLHVLKLGSNINRLKLQMAQDMEVNSKQTPVDNQQAIKEQPIELIDSCGAHQAEPGNSINSKSPYEPSVDNSIQEQSVELVDDGGAHQSEADNFINWNPNKETSVDNPEAMQGQTVELIDSGEAHQGEPENSMNWNSPEEAFVDNQQAIQDHPVEQIDGRGAHQDEPESWPGLIPKDREFDGVSDSMVDTEHSVSISEVMESSIMSSKSHADLSALVRDMSSNELPSGSGSGSVCLSNRERLLLRKQALTMKKRSVLSVGKSNSVTGIAKAINAHFRKYPLAVVNVKGRANGTSIQEVVSKLEQATGAVLVSQELHKVILYRGWGEGEKPSTAINVKKLDKKGEAKPSVSPELLEAIRIECGLQ</sequence>
<dbReference type="GO" id="GO:1990904">
    <property type="term" value="C:ribonucleoprotein complex"/>
    <property type="evidence" value="ECO:0007669"/>
    <property type="project" value="UniProtKB-KW"/>
</dbReference>
<dbReference type="GO" id="GO:0006397">
    <property type="term" value="P:mRNA processing"/>
    <property type="evidence" value="ECO:0007669"/>
    <property type="project" value="UniProtKB-KW"/>
</dbReference>
<keyword evidence="4" id="KW-0507">mRNA processing</keyword>
<dbReference type="Proteomes" id="UP001374584">
    <property type="component" value="Unassembled WGS sequence"/>
</dbReference>
<feature type="compositionally biased region" description="Polar residues" evidence="11">
    <location>
        <begin position="752"/>
        <end position="763"/>
    </location>
</feature>
<evidence type="ECO:0000256" key="7">
    <source>
        <dbReference type="ARBA" id="ARBA00022946"/>
    </source>
</evidence>
<evidence type="ECO:0000256" key="6">
    <source>
        <dbReference type="ARBA" id="ARBA00022884"/>
    </source>
</evidence>
<keyword evidence="6 10" id="KW-0694">RNA-binding</keyword>
<comment type="subcellular location">
    <subcellularLocation>
        <location evidence="1">Plastid</location>
        <location evidence="1">Chloroplast</location>
    </subcellularLocation>
</comment>
<keyword evidence="9" id="KW-0687">Ribonucleoprotein</keyword>
<dbReference type="FunFam" id="3.30.110.60:FF:000002">
    <property type="entry name" value="CRS2-associated factor 1, chloroplastic"/>
    <property type="match status" value="2"/>
</dbReference>
<dbReference type="FunFam" id="3.30.110.60:FF:000003">
    <property type="entry name" value="CRM-domain containing factor CFM3B, chloroplastic"/>
    <property type="match status" value="1"/>
</dbReference>
<dbReference type="PANTHER" id="PTHR31846">
    <property type="entry name" value="CRS1 / YHBY (CRM) DOMAIN-CONTAINING PROTEIN"/>
    <property type="match status" value="1"/>
</dbReference>
<dbReference type="SUPFAM" id="SSF75471">
    <property type="entry name" value="YhbY-like"/>
    <property type="match status" value="4"/>
</dbReference>
<evidence type="ECO:0000256" key="1">
    <source>
        <dbReference type="ARBA" id="ARBA00004229"/>
    </source>
</evidence>
<dbReference type="InterPro" id="IPR045278">
    <property type="entry name" value="CRS1/CFM2/CFM3"/>
</dbReference>
<dbReference type="GO" id="GO:0009507">
    <property type="term" value="C:chloroplast"/>
    <property type="evidence" value="ECO:0007669"/>
    <property type="project" value="UniProtKB-SubCell"/>
</dbReference>
<dbReference type="AlphaFoldDB" id="A0AAN9N8A0"/>
<reference evidence="13 14" key="1">
    <citation type="submission" date="2024-01" db="EMBL/GenBank/DDBJ databases">
        <title>The genomes of 5 underutilized Papilionoideae crops provide insights into root nodulation and disease resistanc.</title>
        <authorList>
            <person name="Jiang F."/>
        </authorList>
    </citation>
    <scope>NUCLEOTIDE SEQUENCE [LARGE SCALE GENOMIC DNA]</scope>
    <source>
        <strain evidence="13">JINMINGXINNONG_FW02</strain>
        <tissue evidence="13">Leaves</tissue>
    </source>
</reference>
<organism evidence="13 14">
    <name type="scientific">Phaseolus coccineus</name>
    <name type="common">Scarlet runner bean</name>
    <name type="synonym">Phaseolus multiflorus</name>
    <dbReference type="NCBI Taxonomy" id="3886"/>
    <lineage>
        <taxon>Eukaryota</taxon>
        <taxon>Viridiplantae</taxon>
        <taxon>Streptophyta</taxon>
        <taxon>Embryophyta</taxon>
        <taxon>Tracheophyta</taxon>
        <taxon>Spermatophyta</taxon>
        <taxon>Magnoliopsida</taxon>
        <taxon>eudicotyledons</taxon>
        <taxon>Gunneridae</taxon>
        <taxon>Pentapetalae</taxon>
        <taxon>rosids</taxon>
        <taxon>fabids</taxon>
        <taxon>Fabales</taxon>
        <taxon>Fabaceae</taxon>
        <taxon>Papilionoideae</taxon>
        <taxon>50 kb inversion clade</taxon>
        <taxon>NPAAA clade</taxon>
        <taxon>indigoferoid/millettioid clade</taxon>
        <taxon>Phaseoleae</taxon>
        <taxon>Phaseolus</taxon>
    </lineage>
</organism>
<evidence type="ECO:0000256" key="4">
    <source>
        <dbReference type="ARBA" id="ARBA00022664"/>
    </source>
</evidence>
<feature type="region of interest" description="Disordered" evidence="11">
    <location>
        <begin position="227"/>
        <end position="248"/>
    </location>
</feature>
<keyword evidence="14" id="KW-1185">Reference proteome</keyword>
<keyword evidence="3" id="KW-0934">Plastid</keyword>
<dbReference type="GO" id="GO:0003729">
    <property type="term" value="F:mRNA binding"/>
    <property type="evidence" value="ECO:0007669"/>
    <property type="project" value="InterPro"/>
</dbReference>
<accession>A0AAN9N8A0</accession>
<feature type="domain" description="CRM" evidence="12">
    <location>
        <begin position="891"/>
        <end position="990"/>
    </location>
</feature>
<keyword evidence="2" id="KW-0150">Chloroplast</keyword>
<keyword evidence="5" id="KW-0677">Repeat</keyword>
<proteinExistence type="predicted"/>
<keyword evidence="7" id="KW-0809">Transit peptide</keyword>
<dbReference type="PROSITE" id="PS51295">
    <property type="entry name" value="CRM"/>
    <property type="match status" value="4"/>
</dbReference>
<evidence type="ECO:0000256" key="3">
    <source>
        <dbReference type="ARBA" id="ARBA00022640"/>
    </source>
</evidence>
<evidence type="ECO:0000256" key="2">
    <source>
        <dbReference type="ARBA" id="ARBA00022528"/>
    </source>
</evidence>
<evidence type="ECO:0000256" key="5">
    <source>
        <dbReference type="ARBA" id="ARBA00022737"/>
    </source>
</evidence>
<evidence type="ECO:0000256" key="8">
    <source>
        <dbReference type="ARBA" id="ARBA00023187"/>
    </source>
</evidence>
<feature type="domain" description="CRM" evidence="12">
    <location>
        <begin position="338"/>
        <end position="435"/>
    </location>
</feature>
<dbReference type="InterPro" id="IPR035920">
    <property type="entry name" value="YhbY-like_sf"/>
</dbReference>
<feature type="region of interest" description="Disordered" evidence="11">
    <location>
        <begin position="746"/>
        <end position="765"/>
    </location>
</feature>
<evidence type="ECO:0000313" key="14">
    <source>
        <dbReference type="Proteomes" id="UP001374584"/>
    </source>
</evidence>
<dbReference type="GO" id="GO:0000373">
    <property type="term" value="P:Group II intron splicing"/>
    <property type="evidence" value="ECO:0007669"/>
    <property type="project" value="UniProtKB-ARBA"/>
</dbReference>
<evidence type="ECO:0000259" key="12">
    <source>
        <dbReference type="PROSITE" id="PS51295"/>
    </source>
</evidence>
<gene>
    <name evidence="13" type="ORF">VNO80_13947</name>
</gene>
<feature type="compositionally biased region" description="Polar residues" evidence="11">
    <location>
        <begin position="712"/>
        <end position="726"/>
    </location>
</feature>
<feature type="region of interest" description="Disordered" evidence="11">
    <location>
        <begin position="707"/>
        <end position="726"/>
    </location>
</feature>
<dbReference type="Gene3D" id="3.30.110.60">
    <property type="entry name" value="YhbY-like"/>
    <property type="match status" value="4"/>
</dbReference>
<evidence type="ECO:0000256" key="11">
    <source>
        <dbReference type="SAM" id="MobiDB-lite"/>
    </source>
</evidence>
<evidence type="ECO:0000256" key="10">
    <source>
        <dbReference type="PROSITE-ProRule" id="PRU00626"/>
    </source>
</evidence>
<dbReference type="Pfam" id="PF01985">
    <property type="entry name" value="CRS1_YhbY"/>
    <property type="match status" value="4"/>
</dbReference>
<evidence type="ECO:0000256" key="9">
    <source>
        <dbReference type="ARBA" id="ARBA00023274"/>
    </source>
</evidence>
<feature type="domain" description="CRM" evidence="12">
    <location>
        <begin position="532"/>
        <end position="634"/>
    </location>
</feature>
<evidence type="ECO:0000313" key="13">
    <source>
        <dbReference type="EMBL" id="KAK7365123.1"/>
    </source>
</evidence>
<dbReference type="InterPro" id="IPR001890">
    <property type="entry name" value="RNA-binding_CRM"/>
</dbReference>
<dbReference type="SMART" id="SM01103">
    <property type="entry name" value="CRS1_YhbY"/>
    <property type="match status" value="4"/>
</dbReference>